<sequence>MVTTGISWPENIFEYLDSSTSPLNPHNRGFGFFVYGTFPIFFTKYIADLLKMDDYGNLTFIGRQLSAFIDLGTVLLVYLIAKQINPNLGTRNSEQSQNSNDLNSKRFELLNLFRISDFGFRIFPYIAMFLYSCMVLPIQLSHFYAVDTYLTFFITLSFYLLIRIINYKFILNSKFIILNSILGISFGLAIASKISAIIFTPILLLGFGYILYKYKNLKFAFSLGIIFILSVYFTLRLFLPYLFAQADLLNPSLNPKVLDNWKQLKSFDGPDTSFPPALQWIPTKPYIYPFTHLIFWGLGLPLGILSVTALIYCIVYIAKTIHKKTKNILRNDVFTLILIILFIIMLFVYQAGQFAKASRYLYPFYPFLALLSGLFVNNFIIFFHKRVTKHIYLYFIFALILFLAYPFSFFSTYSRLHSRQQASLWIYKNILPNATIATEHWDDGLPLFLPNGDPRIYKGVQLALYDPDSPQKWEKVGQELEKTDYIILTSNRLWRSLSALPQKYPQTSKYYRALFDGSLGFQQIAVFSSYPCLIPKLSENQYIPPETTALEPPPISFTTTPYCTLALNDDGAEESFTVYDHPKVIIFEKTGQYSFKKLKSLIGLSY</sequence>
<evidence type="ECO:0000313" key="3">
    <source>
        <dbReference type="Proteomes" id="UP000231069"/>
    </source>
</evidence>
<comment type="caution">
    <text evidence="2">The sequence shown here is derived from an EMBL/GenBank/DDBJ whole genome shotgun (WGS) entry which is preliminary data.</text>
</comment>
<name>A0A2M7RR03_9BACT</name>
<feature type="transmembrane region" description="Helical" evidence="1">
    <location>
        <begin position="333"/>
        <end position="352"/>
    </location>
</feature>
<feature type="transmembrane region" description="Helical" evidence="1">
    <location>
        <begin position="219"/>
        <end position="243"/>
    </location>
</feature>
<reference evidence="3" key="1">
    <citation type="submission" date="2017-09" db="EMBL/GenBank/DDBJ databases">
        <title>Depth-based differentiation of microbial function through sediment-hosted aquifers and enrichment of novel symbionts in the deep terrestrial subsurface.</title>
        <authorList>
            <person name="Probst A.J."/>
            <person name="Ladd B."/>
            <person name="Jarett J.K."/>
            <person name="Geller-Mcgrath D.E."/>
            <person name="Sieber C.M.K."/>
            <person name="Emerson J.B."/>
            <person name="Anantharaman K."/>
            <person name="Thomas B.C."/>
            <person name="Malmstrom R."/>
            <person name="Stieglmeier M."/>
            <person name="Klingl A."/>
            <person name="Woyke T."/>
            <person name="Ryan C.M."/>
            <person name="Banfield J.F."/>
        </authorList>
    </citation>
    <scope>NUCLEOTIDE SEQUENCE [LARGE SCALE GENOMIC DNA]</scope>
</reference>
<keyword evidence="1" id="KW-0812">Transmembrane</keyword>
<keyword evidence="1" id="KW-1133">Transmembrane helix</keyword>
<keyword evidence="1" id="KW-0472">Membrane</keyword>
<dbReference type="Proteomes" id="UP000231069">
    <property type="component" value="Unassembled WGS sequence"/>
</dbReference>
<feature type="transmembrane region" description="Helical" evidence="1">
    <location>
        <begin position="29"/>
        <end position="47"/>
    </location>
</feature>
<protein>
    <recommendedName>
        <fullName evidence="4">Glycosyltransferase RgtA/B/C/D-like domain-containing protein</fullName>
    </recommendedName>
</protein>
<proteinExistence type="predicted"/>
<feature type="transmembrane region" description="Helical" evidence="1">
    <location>
        <begin position="364"/>
        <end position="384"/>
    </location>
</feature>
<dbReference type="EMBL" id="PFMK01000053">
    <property type="protein sequence ID" value="PIZ02741.1"/>
    <property type="molecule type" value="Genomic_DNA"/>
</dbReference>
<accession>A0A2M7RR03</accession>
<gene>
    <name evidence="2" type="ORF">COY59_03155</name>
</gene>
<dbReference type="AlphaFoldDB" id="A0A2M7RR03"/>
<feature type="transmembrane region" description="Helical" evidence="1">
    <location>
        <begin position="169"/>
        <end position="188"/>
    </location>
</feature>
<feature type="transmembrane region" description="Helical" evidence="1">
    <location>
        <begin position="59"/>
        <end position="81"/>
    </location>
</feature>
<feature type="transmembrane region" description="Helical" evidence="1">
    <location>
        <begin position="118"/>
        <end position="138"/>
    </location>
</feature>
<evidence type="ECO:0000313" key="2">
    <source>
        <dbReference type="EMBL" id="PIZ02741.1"/>
    </source>
</evidence>
<evidence type="ECO:0008006" key="4">
    <source>
        <dbReference type="Google" id="ProtNLM"/>
    </source>
</evidence>
<feature type="transmembrane region" description="Helical" evidence="1">
    <location>
        <begin position="293"/>
        <end position="321"/>
    </location>
</feature>
<organism evidence="2 3">
    <name type="scientific">Candidatus Gottesmanbacteria bacterium CG_4_10_14_0_8_um_filter_37_24</name>
    <dbReference type="NCBI Taxonomy" id="1974574"/>
    <lineage>
        <taxon>Bacteria</taxon>
        <taxon>Candidatus Gottesmaniibacteriota</taxon>
    </lineage>
</organism>
<feature type="transmembrane region" description="Helical" evidence="1">
    <location>
        <begin position="194"/>
        <end position="212"/>
    </location>
</feature>
<feature type="transmembrane region" description="Helical" evidence="1">
    <location>
        <begin position="144"/>
        <end position="162"/>
    </location>
</feature>
<evidence type="ECO:0000256" key="1">
    <source>
        <dbReference type="SAM" id="Phobius"/>
    </source>
</evidence>
<feature type="transmembrane region" description="Helical" evidence="1">
    <location>
        <begin position="391"/>
        <end position="410"/>
    </location>
</feature>